<accession>A0ABP7PJM6</accession>
<evidence type="ECO:0000256" key="8">
    <source>
        <dbReference type="SAM" id="Phobius"/>
    </source>
</evidence>
<dbReference type="InterPro" id="IPR004706">
    <property type="entry name" value="Arsenical-R_Acr3"/>
</dbReference>
<evidence type="ECO:0000256" key="1">
    <source>
        <dbReference type="ARBA" id="ARBA00004651"/>
    </source>
</evidence>
<comment type="similarity">
    <text evidence="2">Belongs to the arsenical resistance-3 (ACR3) (TC 2.A.59) family.</text>
</comment>
<dbReference type="Pfam" id="PF01758">
    <property type="entry name" value="SBF"/>
    <property type="match status" value="1"/>
</dbReference>
<keyword evidence="5 8" id="KW-0812">Transmembrane</keyword>
<dbReference type="PANTHER" id="PTHR43057">
    <property type="entry name" value="ARSENITE EFFLUX TRANSPORTER"/>
    <property type="match status" value="1"/>
</dbReference>
<keyword evidence="4" id="KW-1003">Cell membrane</keyword>
<feature type="transmembrane region" description="Helical" evidence="8">
    <location>
        <begin position="175"/>
        <end position="194"/>
    </location>
</feature>
<keyword evidence="3" id="KW-0813">Transport</keyword>
<feature type="transmembrane region" description="Helical" evidence="8">
    <location>
        <begin position="271"/>
        <end position="292"/>
    </location>
</feature>
<proteinExistence type="inferred from homology"/>
<feature type="transmembrane region" description="Helical" evidence="8">
    <location>
        <begin position="44"/>
        <end position="65"/>
    </location>
</feature>
<comment type="caution">
    <text evidence="9">The sequence shown here is derived from an EMBL/GenBank/DDBJ whole genome shotgun (WGS) entry which is preliminary data.</text>
</comment>
<evidence type="ECO:0000256" key="6">
    <source>
        <dbReference type="ARBA" id="ARBA00022989"/>
    </source>
</evidence>
<reference evidence="10" key="1">
    <citation type="journal article" date="2019" name="Int. J. Syst. Evol. Microbiol.">
        <title>The Global Catalogue of Microorganisms (GCM) 10K type strain sequencing project: providing services to taxonomists for standard genome sequencing and annotation.</title>
        <authorList>
            <consortium name="The Broad Institute Genomics Platform"/>
            <consortium name="The Broad Institute Genome Sequencing Center for Infectious Disease"/>
            <person name="Wu L."/>
            <person name="Ma J."/>
        </authorList>
    </citation>
    <scope>NUCLEOTIDE SEQUENCE [LARGE SCALE GENOMIC DNA]</scope>
    <source>
        <strain evidence="10">JCM 16923</strain>
    </source>
</reference>
<feature type="transmembrane region" description="Helical" evidence="8">
    <location>
        <begin position="298"/>
        <end position="321"/>
    </location>
</feature>
<sequence length="330" mass="34509">MPASRPSAAAAAASLERHQVACYLGAIAVAAAAGVLAPQTFSSLSVLITPFLAALLYVTFLQVPVAAMGRAMRGGRFLGAVLVLNFVVVPLVVAALFALVPSERGVQLGVLLVLLCPCVDYVIVFTGLAGGDERRLLAATPVLLVVQMALLPLYLWAFLGRELTAVVQVRPFLEAFAVLIVLPLLLAWATQWWARRTRAGRRAESGATVAMVPLMMAVLFTVVASQLPRLDGWPTGLGTVAGIYALFAVAMTIFGVVTARGLGLDTRGRRAVVFSGVTRNSLVVLPLALALPGPLAPAAASVVVLQTLIELVAMVVLVRLVPRLVPGPVG</sequence>
<dbReference type="PANTHER" id="PTHR43057:SF1">
    <property type="entry name" value="ARSENICAL-RESISTANCE PROTEIN 3"/>
    <property type="match status" value="1"/>
</dbReference>
<feature type="transmembrane region" description="Helical" evidence="8">
    <location>
        <begin position="77"/>
        <end position="100"/>
    </location>
</feature>
<organism evidence="9 10">
    <name type="scientific">Gordonia caeni</name>
    <dbReference type="NCBI Taxonomy" id="1007097"/>
    <lineage>
        <taxon>Bacteria</taxon>
        <taxon>Bacillati</taxon>
        <taxon>Actinomycetota</taxon>
        <taxon>Actinomycetes</taxon>
        <taxon>Mycobacteriales</taxon>
        <taxon>Gordoniaceae</taxon>
        <taxon>Gordonia</taxon>
    </lineage>
</organism>
<evidence type="ECO:0000313" key="9">
    <source>
        <dbReference type="EMBL" id="GAA3966682.1"/>
    </source>
</evidence>
<feature type="transmembrane region" description="Helical" evidence="8">
    <location>
        <begin position="239"/>
        <end position="259"/>
    </location>
</feature>
<dbReference type="Gene3D" id="1.20.1530.20">
    <property type="match status" value="1"/>
</dbReference>
<keyword evidence="7 8" id="KW-0472">Membrane</keyword>
<feature type="transmembrane region" description="Helical" evidence="8">
    <location>
        <begin position="206"/>
        <end position="227"/>
    </location>
</feature>
<comment type="subcellular location">
    <subcellularLocation>
        <location evidence="1">Cell membrane</location>
        <topology evidence="1">Multi-pass membrane protein</topology>
    </subcellularLocation>
</comment>
<dbReference type="RefSeq" id="WP_344785113.1">
    <property type="nucleotide sequence ID" value="NZ_BAAAZW010000009.1"/>
</dbReference>
<evidence type="ECO:0000256" key="5">
    <source>
        <dbReference type="ARBA" id="ARBA00022692"/>
    </source>
</evidence>
<feature type="transmembrane region" description="Helical" evidence="8">
    <location>
        <begin position="106"/>
        <end position="129"/>
    </location>
</feature>
<dbReference type="InterPro" id="IPR038770">
    <property type="entry name" value="Na+/solute_symporter_sf"/>
</dbReference>
<evidence type="ECO:0000313" key="10">
    <source>
        <dbReference type="Proteomes" id="UP001418444"/>
    </source>
</evidence>
<dbReference type="Proteomes" id="UP001418444">
    <property type="component" value="Unassembled WGS sequence"/>
</dbReference>
<evidence type="ECO:0000256" key="3">
    <source>
        <dbReference type="ARBA" id="ARBA00022448"/>
    </source>
</evidence>
<evidence type="ECO:0000256" key="4">
    <source>
        <dbReference type="ARBA" id="ARBA00022475"/>
    </source>
</evidence>
<feature type="transmembrane region" description="Helical" evidence="8">
    <location>
        <begin position="136"/>
        <end position="155"/>
    </location>
</feature>
<name>A0ABP7PJM6_9ACTN</name>
<feature type="transmembrane region" description="Helical" evidence="8">
    <location>
        <begin position="20"/>
        <end position="38"/>
    </location>
</feature>
<keyword evidence="6 8" id="KW-1133">Transmembrane helix</keyword>
<evidence type="ECO:0000256" key="2">
    <source>
        <dbReference type="ARBA" id="ARBA00010110"/>
    </source>
</evidence>
<keyword evidence="10" id="KW-1185">Reference proteome</keyword>
<gene>
    <name evidence="9" type="ORF">GCM10022231_29520</name>
</gene>
<dbReference type="EMBL" id="BAAAZW010000009">
    <property type="protein sequence ID" value="GAA3966682.1"/>
    <property type="molecule type" value="Genomic_DNA"/>
</dbReference>
<dbReference type="InterPro" id="IPR002657">
    <property type="entry name" value="BilAc:Na_symport/Acr3"/>
</dbReference>
<evidence type="ECO:0000256" key="7">
    <source>
        <dbReference type="ARBA" id="ARBA00023136"/>
    </source>
</evidence>
<protein>
    <submittedName>
        <fullName evidence="9">Arsenic resistance protein</fullName>
    </submittedName>
</protein>